<dbReference type="Gene3D" id="3.60.21.10">
    <property type="match status" value="1"/>
</dbReference>
<protein>
    <submittedName>
        <fullName evidence="2">MPP superfamily phosphohydrolase</fullName>
    </submittedName>
</protein>
<gene>
    <name evidence="2" type="ORF">FB473_000105</name>
</gene>
<evidence type="ECO:0000313" key="2">
    <source>
        <dbReference type="EMBL" id="NIH55460.1"/>
    </source>
</evidence>
<feature type="domain" description="Calcineurin-like phosphoesterase" evidence="1">
    <location>
        <begin position="70"/>
        <end position="254"/>
    </location>
</feature>
<accession>A0ABX0SAN0</accession>
<evidence type="ECO:0000259" key="1">
    <source>
        <dbReference type="Pfam" id="PF00149"/>
    </source>
</evidence>
<dbReference type="InterPro" id="IPR051158">
    <property type="entry name" value="Metallophosphoesterase_sf"/>
</dbReference>
<sequence>MGGSGRTFGVEQLLADQPDDPMSAGRRLGGALAAVTGLGATVTFGAWVEARAFIVRRVEVPVLPAGQRELRVLHISDMHLMPYQHRKIDFLADLGGLRPDLVVSTGDHASSPEAIGPLVDALGPLLDVPGVFVFGSNDFAEPTFHNPASYLFRNSTPDKAGAELPWWELQAAFTSRGWADLDNQRARLEVAGRTIDLRGTGDAHAGLDDYSAVAGQPSSDADLTLGVTHAPYRRVLDAMVADGVDMVFAGHTHGGQICLPVNRAIIDNCDLPTSQASGLSSWTSEGRTAPLHVSAGIGTSPMAPIRLFCRPEATLLRLTARA</sequence>
<comment type="caution">
    <text evidence="2">The sequence shown here is derived from an EMBL/GenBank/DDBJ whole genome shotgun (WGS) entry which is preliminary data.</text>
</comment>
<dbReference type="SUPFAM" id="SSF56300">
    <property type="entry name" value="Metallo-dependent phosphatases"/>
    <property type="match status" value="1"/>
</dbReference>
<evidence type="ECO:0000313" key="3">
    <source>
        <dbReference type="Proteomes" id="UP000749311"/>
    </source>
</evidence>
<organism evidence="2 3">
    <name type="scientific">Brooklawnia cerclae</name>
    <dbReference type="NCBI Taxonomy" id="349934"/>
    <lineage>
        <taxon>Bacteria</taxon>
        <taxon>Bacillati</taxon>
        <taxon>Actinomycetota</taxon>
        <taxon>Actinomycetes</taxon>
        <taxon>Propionibacteriales</taxon>
        <taxon>Propionibacteriaceae</taxon>
        <taxon>Brooklawnia</taxon>
    </lineage>
</organism>
<dbReference type="PANTHER" id="PTHR31302">
    <property type="entry name" value="TRANSMEMBRANE PROTEIN WITH METALLOPHOSPHOESTERASE DOMAIN-RELATED"/>
    <property type="match status" value="1"/>
</dbReference>
<dbReference type="PANTHER" id="PTHR31302:SF20">
    <property type="entry name" value="CONSERVED PROTEIN"/>
    <property type="match status" value="1"/>
</dbReference>
<dbReference type="Pfam" id="PF00149">
    <property type="entry name" value="Metallophos"/>
    <property type="match status" value="1"/>
</dbReference>
<reference evidence="2 3" key="1">
    <citation type="submission" date="2020-02" db="EMBL/GenBank/DDBJ databases">
        <title>Sequencing the genomes of 1000 actinobacteria strains.</title>
        <authorList>
            <person name="Klenk H.-P."/>
        </authorList>
    </citation>
    <scope>NUCLEOTIDE SEQUENCE [LARGE SCALE GENOMIC DNA]</scope>
    <source>
        <strain evidence="2 3">DSM 19609</strain>
    </source>
</reference>
<dbReference type="InterPro" id="IPR004843">
    <property type="entry name" value="Calcineurin-like_PHP"/>
</dbReference>
<keyword evidence="3" id="KW-1185">Reference proteome</keyword>
<dbReference type="Proteomes" id="UP000749311">
    <property type="component" value="Unassembled WGS sequence"/>
</dbReference>
<dbReference type="InterPro" id="IPR029052">
    <property type="entry name" value="Metallo-depent_PP-like"/>
</dbReference>
<dbReference type="EMBL" id="JAAMOZ010000001">
    <property type="protein sequence ID" value="NIH55460.1"/>
    <property type="molecule type" value="Genomic_DNA"/>
</dbReference>
<proteinExistence type="predicted"/>
<name>A0ABX0SAN0_9ACTN</name>